<dbReference type="AlphaFoldDB" id="X1V3F4"/>
<gene>
    <name evidence="1" type="ORF">S12H4_59289</name>
</gene>
<comment type="caution">
    <text evidence="1">The sequence shown here is derived from an EMBL/GenBank/DDBJ whole genome shotgun (WGS) entry which is preliminary data.</text>
</comment>
<dbReference type="EMBL" id="BARW01038699">
    <property type="protein sequence ID" value="GAJ24224.1"/>
    <property type="molecule type" value="Genomic_DNA"/>
</dbReference>
<feature type="non-terminal residue" evidence="1">
    <location>
        <position position="1"/>
    </location>
</feature>
<proteinExistence type="predicted"/>
<evidence type="ECO:0000313" key="1">
    <source>
        <dbReference type="EMBL" id="GAJ24224.1"/>
    </source>
</evidence>
<reference evidence="1" key="1">
    <citation type="journal article" date="2014" name="Front. Microbiol.">
        <title>High frequency of phylogenetically diverse reductive dehalogenase-homologous genes in deep subseafloor sedimentary metagenomes.</title>
        <authorList>
            <person name="Kawai M."/>
            <person name="Futagami T."/>
            <person name="Toyoda A."/>
            <person name="Takaki Y."/>
            <person name="Nishi S."/>
            <person name="Hori S."/>
            <person name="Arai W."/>
            <person name="Tsubouchi T."/>
            <person name="Morono Y."/>
            <person name="Uchiyama I."/>
            <person name="Ito T."/>
            <person name="Fujiyama A."/>
            <person name="Inagaki F."/>
            <person name="Takami H."/>
        </authorList>
    </citation>
    <scope>NUCLEOTIDE SEQUENCE</scope>
    <source>
        <strain evidence="1">Expedition CK06-06</strain>
    </source>
</reference>
<organism evidence="1">
    <name type="scientific">marine sediment metagenome</name>
    <dbReference type="NCBI Taxonomy" id="412755"/>
    <lineage>
        <taxon>unclassified sequences</taxon>
        <taxon>metagenomes</taxon>
        <taxon>ecological metagenomes</taxon>
    </lineage>
</organism>
<accession>X1V3F4</accession>
<name>X1V3F4_9ZZZZ</name>
<sequence length="34" mass="4024">SLFVHYRAIIKLLLSHYRAIVELYRAILKISLPL</sequence>
<protein>
    <submittedName>
        <fullName evidence="1">Uncharacterized protein</fullName>
    </submittedName>
</protein>